<dbReference type="SMART" id="SM00028">
    <property type="entry name" value="TPR"/>
    <property type="match status" value="5"/>
</dbReference>
<dbReference type="Gene3D" id="1.25.40.10">
    <property type="entry name" value="Tetratricopeptide repeat domain"/>
    <property type="match status" value="1"/>
</dbReference>
<dbReference type="AlphaFoldDB" id="A0A1G7Z264"/>
<dbReference type="STRING" id="504805.SAMN05421505_110163"/>
<keyword evidence="3" id="KW-1185">Reference proteome</keyword>
<evidence type="ECO:0000313" key="3">
    <source>
        <dbReference type="Proteomes" id="UP000198923"/>
    </source>
</evidence>
<organism evidence="2 3">
    <name type="scientific">Sinosporangium album</name>
    <dbReference type="NCBI Taxonomy" id="504805"/>
    <lineage>
        <taxon>Bacteria</taxon>
        <taxon>Bacillati</taxon>
        <taxon>Actinomycetota</taxon>
        <taxon>Actinomycetes</taxon>
        <taxon>Streptosporangiales</taxon>
        <taxon>Streptosporangiaceae</taxon>
        <taxon>Sinosporangium</taxon>
    </lineage>
</organism>
<accession>A0A1G7Z264</accession>
<dbReference type="GO" id="GO:0043531">
    <property type="term" value="F:ADP binding"/>
    <property type="evidence" value="ECO:0007669"/>
    <property type="project" value="InterPro"/>
</dbReference>
<dbReference type="SUPFAM" id="SSF48452">
    <property type="entry name" value="TPR-like"/>
    <property type="match status" value="1"/>
</dbReference>
<feature type="repeat" description="TPR" evidence="1">
    <location>
        <begin position="550"/>
        <end position="583"/>
    </location>
</feature>
<dbReference type="InterPro" id="IPR036388">
    <property type="entry name" value="WH-like_DNA-bd_sf"/>
</dbReference>
<dbReference type="OrthoDB" id="5521887at2"/>
<dbReference type="PROSITE" id="PS50005">
    <property type="entry name" value="TPR"/>
    <property type="match status" value="1"/>
</dbReference>
<keyword evidence="1" id="KW-0802">TPR repeat</keyword>
<dbReference type="PANTHER" id="PTHR47691">
    <property type="entry name" value="REGULATOR-RELATED"/>
    <property type="match status" value="1"/>
</dbReference>
<evidence type="ECO:0000313" key="2">
    <source>
        <dbReference type="EMBL" id="SDH02882.1"/>
    </source>
</evidence>
<dbReference type="InterPro" id="IPR011990">
    <property type="entry name" value="TPR-like_helical_dom_sf"/>
</dbReference>
<dbReference type="Gene3D" id="3.40.50.300">
    <property type="entry name" value="P-loop containing nucleotide triphosphate hydrolases"/>
    <property type="match status" value="1"/>
</dbReference>
<dbReference type="PANTHER" id="PTHR47691:SF3">
    <property type="entry name" value="HTH-TYPE TRANSCRIPTIONAL REGULATOR RV0890C-RELATED"/>
    <property type="match status" value="1"/>
</dbReference>
<dbReference type="Pfam" id="PF13424">
    <property type="entry name" value="TPR_12"/>
    <property type="match status" value="1"/>
</dbReference>
<gene>
    <name evidence="2" type="ORF">SAMN05421505_110163</name>
</gene>
<name>A0A1G7Z264_9ACTN</name>
<evidence type="ECO:0000256" key="1">
    <source>
        <dbReference type="PROSITE-ProRule" id="PRU00339"/>
    </source>
</evidence>
<dbReference type="EMBL" id="FNCN01000010">
    <property type="protein sequence ID" value="SDH02882.1"/>
    <property type="molecule type" value="Genomic_DNA"/>
</dbReference>
<protein>
    <submittedName>
        <fullName evidence="2">Tetratricopeptide repeat-containing protein</fullName>
    </submittedName>
</protein>
<sequence length="726" mass="79588">MAVGREEDENSKHLPTNEIAGTISGAAVQAEAIYGDVHIKHIKHIDVESSPRAVPAQLGPAPSVFVDREAEQAKLQRLFTEKPHAPNSPQLFVISGLGGVGKSSLALHWLHQIRHLFTDGQLYADLRGFSHGGDPTQPTEVLERFLRALGIAPDRIPTQLDEQVATYRSVTAGQRIVVMLDNAISAAQVRLVLPAATESLVLATTRKRLTGLMLDDARFVELTPLSEDAAVDLLTRVLGAERITAEPDAAADLVGLCGRLPLAVWASAARLALRPRWSIERLVTELSDAARRLSGLSTDDMHVKAVFDVSYQALPPDQARLYRALGLHPGEEFGSQVAAAALNIDVEEAEELLDGLVAASLLEERKGDGFGFHDLLRLHAHEAAMATDTPDLRRDILARIAGWYLDRAVAADLVVLPGRWHVGPRYREARQRPAEFDERGKALHWLESALPTLAALVKATHLQGLHGLCWQLCESLWGLFISRKHYEIWLQTHAFGLASAKVEGPPLAVARMQLALAAAHLDLRDFSRAALLCEAAIEQSRVAENEVAEASAWGSLGLARLQEENPDQAITCFQRALTMHERAEEMRGAALAIRYLGEAYRAAGVLDEAERHFLNAYDYFQRHDDEHNQARTLTGLGQTYVKAGRLREAAGRLDAALVLSLRLGSRRQEAEVRVAQADLLEKKGDIEGCRMLLPQALAIYDELRAPGARQIRERLDALSGADQPNG</sequence>
<proteinExistence type="predicted"/>
<dbReference type="SUPFAM" id="SSF52540">
    <property type="entry name" value="P-loop containing nucleoside triphosphate hydrolases"/>
    <property type="match status" value="1"/>
</dbReference>
<dbReference type="Proteomes" id="UP000198923">
    <property type="component" value="Unassembled WGS sequence"/>
</dbReference>
<reference evidence="2 3" key="1">
    <citation type="submission" date="2016-10" db="EMBL/GenBank/DDBJ databases">
        <authorList>
            <person name="de Groot N.N."/>
        </authorList>
    </citation>
    <scope>NUCLEOTIDE SEQUENCE [LARGE SCALE GENOMIC DNA]</scope>
    <source>
        <strain evidence="2 3">CPCC 201354</strain>
    </source>
</reference>
<dbReference type="InterPro" id="IPR027417">
    <property type="entry name" value="P-loop_NTPase"/>
</dbReference>
<dbReference type="Gene3D" id="1.10.10.10">
    <property type="entry name" value="Winged helix-like DNA-binding domain superfamily/Winged helix DNA-binding domain"/>
    <property type="match status" value="1"/>
</dbReference>
<dbReference type="InterPro" id="IPR019734">
    <property type="entry name" value="TPR_rpt"/>
</dbReference>